<dbReference type="AlphaFoldDB" id="A0A3M6UN18"/>
<dbReference type="SUPFAM" id="SSF48403">
    <property type="entry name" value="Ankyrin repeat"/>
    <property type="match status" value="1"/>
</dbReference>
<evidence type="ECO:0000313" key="2">
    <source>
        <dbReference type="Proteomes" id="UP000275408"/>
    </source>
</evidence>
<keyword evidence="2" id="KW-1185">Reference proteome</keyword>
<name>A0A3M6UN18_POCDA</name>
<organism evidence="1 2">
    <name type="scientific">Pocillopora damicornis</name>
    <name type="common">Cauliflower coral</name>
    <name type="synonym">Millepora damicornis</name>
    <dbReference type="NCBI Taxonomy" id="46731"/>
    <lineage>
        <taxon>Eukaryota</taxon>
        <taxon>Metazoa</taxon>
        <taxon>Cnidaria</taxon>
        <taxon>Anthozoa</taxon>
        <taxon>Hexacorallia</taxon>
        <taxon>Scleractinia</taxon>
        <taxon>Astrocoeniina</taxon>
        <taxon>Pocilloporidae</taxon>
        <taxon>Pocillopora</taxon>
    </lineage>
</organism>
<dbReference type="Gene3D" id="1.25.40.20">
    <property type="entry name" value="Ankyrin repeat-containing domain"/>
    <property type="match status" value="1"/>
</dbReference>
<gene>
    <name evidence="1" type="ORF">pdam_00019678</name>
</gene>
<evidence type="ECO:0000313" key="1">
    <source>
        <dbReference type="EMBL" id="RMX54924.1"/>
    </source>
</evidence>
<protein>
    <submittedName>
        <fullName evidence="1">Uncharacterized protein</fullName>
    </submittedName>
</protein>
<sequence>MLTQGRMMITHDFVECFLKHGANVNFQDKDDYTALHSATRWGYTAIFDKFLSHKGLQPQNNHYFINRLKCSKEERYNALELLDAAVANDLDTKDTNKAFWYIKC</sequence>
<dbReference type="EMBL" id="RCHS01001151">
    <property type="protein sequence ID" value="RMX54924.1"/>
    <property type="molecule type" value="Genomic_DNA"/>
</dbReference>
<comment type="caution">
    <text evidence="1">The sequence shown here is derived from an EMBL/GenBank/DDBJ whole genome shotgun (WGS) entry which is preliminary data.</text>
</comment>
<proteinExistence type="predicted"/>
<reference evidence="1 2" key="1">
    <citation type="journal article" date="2018" name="Sci. Rep.">
        <title>Comparative analysis of the Pocillopora damicornis genome highlights role of immune system in coral evolution.</title>
        <authorList>
            <person name="Cunning R."/>
            <person name="Bay R.A."/>
            <person name="Gillette P."/>
            <person name="Baker A.C."/>
            <person name="Traylor-Knowles N."/>
        </authorList>
    </citation>
    <scope>NUCLEOTIDE SEQUENCE [LARGE SCALE GENOMIC DNA]</scope>
    <source>
        <strain evidence="1">RSMAS</strain>
        <tissue evidence="1">Whole animal</tissue>
    </source>
</reference>
<dbReference type="InterPro" id="IPR036770">
    <property type="entry name" value="Ankyrin_rpt-contain_sf"/>
</dbReference>
<dbReference type="Proteomes" id="UP000275408">
    <property type="component" value="Unassembled WGS sequence"/>
</dbReference>
<accession>A0A3M6UN18</accession>